<keyword evidence="3" id="KW-0472">Membrane</keyword>
<name>A0A9Q0XHT9_9SAUR</name>
<dbReference type="AlphaFoldDB" id="A0A9Q0XHT9"/>
<dbReference type="OrthoDB" id="8920197at2759"/>
<evidence type="ECO:0000259" key="5">
    <source>
        <dbReference type="PROSITE" id="PS50835"/>
    </source>
</evidence>
<dbReference type="InterPro" id="IPR003599">
    <property type="entry name" value="Ig_sub"/>
</dbReference>
<dbReference type="InterPro" id="IPR013783">
    <property type="entry name" value="Ig-like_fold"/>
</dbReference>
<reference evidence="6" key="1">
    <citation type="journal article" date="2023" name="DNA Res.">
        <title>Chromosome-level genome assembly of Phrynocephalus forsythii using third-generation DNA sequencing and Hi-C analysis.</title>
        <authorList>
            <person name="Qi Y."/>
            <person name="Zhao W."/>
            <person name="Zhao Y."/>
            <person name="Niu C."/>
            <person name="Cao S."/>
            <person name="Zhang Y."/>
        </authorList>
    </citation>
    <scope>NUCLEOTIDE SEQUENCE</scope>
    <source>
        <tissue evidence="6">Muscle</tissue>
    </source>
</reference>
<dbReference type="GO" id="GO:0004888">
    <property type="term" value="F:transmembrane signaling receptor activity"/>
    <property type="evidence" value="ECO:0007669"/>
    <property type="project" value="TreeGrafter"/>
</dbReference>
<dbReference type="Proteomes" id="UP001142489">
    <property type="component" value="Unassembled WGS sequence"/>
</dbReference>
<keyword evidence="2" id="KW-0812">Transmembrane</keyword>
<feature type="chain" id="PRO_5040329029" description="Ig-like domain-containing protein" evidence="4">
    <location>
        <begin position="22"/>
        <end position="441"/>
    </location>
</feature>
<dbReference type="SMART" id="SM00409">
    <property type="entry name" value="IG"/>
    <property type="match status" value="3"/>
</dbReference>
<comment type="subcellular location">
    <subcellularLocation>
        <location evidence="1">Membrane</location>
    </subcellularLocation>
</comment>
<dbReference type="EMBL" id="JAPFRF010000011">
    <property type="protein sequence ID" value="KAJ7315982.1"/>
    <property type="molecule type" value="Genomic_DNA"/>
</dbReference>
<dbReference type="InterPro" id="IPR007110">
    <property type="entry name" value="Ig-like_dom"/>
</dbReference>
<dbReference type="Pfam" id="PF07686">
    <property type="entry name" value="V-set"/>
    <property type="match status" value="3"/>
</dbReference>
<dbReference type="InterPro" id="IPR036179">
    <property type="entry name" value="Ig-like_dom_sf"/>
</dbReference>
<evidence type="ECO:0000256" key="4">
    <source>
        <dbReference type="SAM" id="SignalP"/>
    </source>
</evidence>
<feature type="signal peptide" evidence="4">
    <location>
        <begin position="1"/>
        <end position="21"/>
    </location>
</feature>
<evidence type="ECO:0000256" key="1">
    <source>
        <dbReference type="ARBA" id="ARBA00004370"/>
    </source>
</evidence>
<evidence type="ECO:0000256" key="2">
    <source>
        <dbReference type="ARBA" id="ARBA00022692"/>
    </source>
</evidence>
<keyword evidence="4" id="KW-0732">Signal</keyword>
<feature type="domain" description="Ig-like" evidence="5">
    <location>
        <begin position="206"/>
        <end position="308"/>
    </location>
</feature>
<evidence type="ECO:0000256" key="3">
    <source>
        <dbReference type="ARBA" id="ARBA00023136"/>
    </source>
</evidence>
<protein>
    <recommendedName>
        <fullName evidence="5">Ig-like domain-containing protein</fullName>
    </recommendedName>
</protein>
<gene>
    <name evidence="6" type="ORF">JRQ81_002144</name>
</gene>
<dbReference type="PANTHER" id="PTHR11860">
    <property type="entry name" value="POLYMERIC-IMMUNOGLOBULIN RECEPTOR"/>
    <property type="match status" value="1"/>
</dbReference>
<dbReference type="InterPro" id="IPR013106">
    <property type="entry name" value="Ig_V-set"/>
</dbReference>
<sequence>MIILKSNCIQLLLILSYSVVGFWLPSPPDQFSFPAGHSPLLSADQKRTSGSEKPEKANRVSIRDNHTLHQLSVTMDNLTVSDAGTYQCGVHVNGGPDLLAPINVTGLTYPLNGPPKLSAYLGTTLSVACQYNKWYQAYFKYLCKGSNSRTCTIVVQTDGTETEATSGRTSIQDNHAHSEFIVRLENFSLEDAGIYWCGIEKAGRDPMIRIEIIALPGCCELSCPEQLTGYVGGSLSVSCCYTQDPETYAKYWCKVHHILSCSVLVDSQSDRNIIKDRISIRDNRISQCVEVIMNNLTIADSGDYQCRIDYRIFWDPRCTIHVAILSGKCFTFSPTCRGGAKLQVQVSTCKAEEPHYEDNAPDHTSDAEGTGIYRIVAIGPKKDYGETHFQEEPVENREEVSYTTLLHSDLQEQVIYDNIDIRQPATQEVIYAKVAKKPGGH</sequence>
<dbReference type="InterPro" id="IPR050671">
    <property type="entry name" value="CD300_family_receptors"/>
</dbReference>
<dbReference type="CDD" id="cd05716">
    <property type="entry name" value="IgV_pIgR_like"/>
    <property type="match status" value="1"/>
</dbReference>
<organism evidence="6 7">
    <name type="scientific">Phrynocephalus forsythii</name>
    <dbReference type="NCBI Taxonomy" id="171643"/>
    <lineage>
        <taxon>Eukaryota</taxon>
        <taxon>Metazoa</taxon>
        <taxon>Chordata</taxon>
        <taxon>Craniata</taxon>
        <taxon>Vertebrata</taxon>
        <taxon>Euteleostomi</taxon>
        <taxon>Lepidosauria</taxon>
        <taxon>Squamata</taxon>
        <taxon>Bifurcata</taxon>
        <taxon>Unidentata</taxon>
        <taxon>Episquamata</taxon>
        <taxon>Toxicofera</taxon>
        <taxon>Iguania</taxon>
        <taxon>Acrodonta</taxon>
        <taxon>Agamidae</taxon>
        <taxon>Agaminae</taxon>
        <taxon>Phrynocephalus</taxon>
    </lineage>
</organism>
<keyword evidence="7" id="KW-1185">Reference proteome</keyword>
<dbReference type="Gene3D" id="2.60.40.10">
    <property type="entry name" value="Immunoglobulins"/>
    <property type="match status" value="3"/>
</dbReference>
<evidence type="ECO:0000313" key="7">
    <source>
        <dbReference type="Proteomes" id="UP001142489"/>
    </source>
</evidence>
<dbReference type="SUPFAM" id="SSF48726">
    <property type="entry name" value="Immunoglobulin"/>
    <property type="match status" value="3"/>
</dbReference>
<dbReference type="PROSITE" id="PS50835">
    <property type="entry name" value="IG_LIKE"/>
    <property type="match status" value="1"/>
</dbReference>
<dbReference type="GO" id="GO:0005886">
    <property type="term" value="C:plasma membrane"/>
    <property type="evidence" value="ECO:0007669"/>
    <property type="project" value="TreeGrafter"/>
</dbReference>
<accession>A0A9Q0XHT9</accession>
<dbReference type="PANTHER" id="PTHR11860:SF87">
    <property type="entry name" value="CMRF35-LIKE MOLECULE 8"/>
    <property type="match status" value="1"/>
</dbReference>
<evidence type="ECO:0000313" key="6">
    <source>
        <dbReference type="EMBL" id="KAJ7315982.1"/>
    </source>
</evidence>
<comment type="caution">
    <text evidence="6">The sequence shown here is derived from an EMBL/GenBank/DDBJ whole genome shotgun (WGS) entry which is preliminary data.</text>
</comment>
<proteinExistence type="predicted"/>